<dbReference type="Pfam" id="PF00106">
    <property type="entry name" value="adh_short"/>
    <property type="match status" value="1"/>
</dbReference>
<protein>
    <recommendedName>
        <fullName evidence="3">NAD(P)-binding protein</fullName>
    </recommendedName>
</protein>
<dbReference type="PRINTS" id="PR00081">
    <property type="entry name" value="GDHRDH"/>
</dbReference>
<dbReference type="SUPFAM" id="SSF51735">
    <property type="entry name" value="NAD(P)-binding Rossmann-fold domains"/>
    <property type="match status" value="1"/>
</dbReference>
<evidence type="ECO:0000313" key="2">
    <source>
        <dbReference type="EMBL" id="CEO43973.1"/>
    </source>
</evidence>
<dbReference type="AlphaFoldDB" id="A0A0B7JGV1"/>
<accession>A0A0B7JGV1</accession>
<dbReference type="PANTHER" id="PTHR43157">
    <property type="entry name" value="PHOSPHATIDYLINOSITOL-GLYCAN BIOSYNTHESIS CLASS F PROTEIN-RELATED"/>
    <property type="match status" value="1"/>
</dbReference>
<proteinExistence type="predicted"/>
<gene>
    <name evidence="2" type="ORF">BN869_000000028_1</name>
</gene>
<dbReference type="InterPro" id="IPR036291">
    <property type="entry name" value="NAD(P)-bd_dom_sf"/>
</dbReference>
<sequence>MGKTVSQLFPPKPRFTDKDVPDLQGKVYLVTGSNTGVGLGLATILYPENAKVYIAARSKVKSLKAIEQIRGANPGSMGRVEYLYLDLADLTKIKASAAEFLAKESRSDVLFNNAGVLLRQNTELTRTAQGYESHLGIDNVGTFLFRYSAHRG</sequence>
<organism evidence="2">
    <name type="scientific">Bionectria ochroleuca</name>
    <name type="common">Gliocladium roseum</name>
    <dbReference type="NCBI Taxonomy" id="29856"/>
    <lineage>
        <taxon>Eukaryota</taxon>
        <taxon>Fungi</taxon>
        <taxon>Dikarya</taxon>
        <taxon>Ascomycota</taxon>
        <taxon>Pezizomycotina</taxon>
        <taxon>Sordariomycetes</taxon>
        <taxon>Hypocreomycetidae</taxon>
        <taxon>Hypocreales</taxon>
        <taxon>Bionectriaceae</taxon>
        <taxon>Clonostachys</taxon>
    </lineage>
</organism>
<name>A0A0B7JGV1_BIOOC</name>
<reference evidence="2" key="1">
    <citation type="submission" date="2015-01" db="EMBL/GenBank/DDBJ databases">
        <authorList>
            <person name="Durling Mikael"/>
        </authorList>
    </citation>
    <scope>NUCLEOTIDE SEQUENCE</scope>
</reference>
<dbReference type="PANTHER" id="PTHR43157:SF31">
    <property type="entry name" value="PHOSPHATIDYLINOSITOL-GLYCAN BIOSYNTHESIS CLASS F PROTEIN"/>
    <property type="match status" value="1"/>
</dbReference>
<dbReference type="GO" id="GO:0016491">
    <property type="term" value="F:oxidoreductase activity"/>
    <property type="evidence" value="ECO:0007669"/>
    <property type="project" value="UniProtKB-KW"/>
</dbReference>
<evidence type="ECO:0000256" key="1">
    <source>
        <dbReference type="ARBA" id="ARBA00023002"/>
    </source>
</evidence>
<dbReference type="InterPro" id="IPR002347">
    <property type="entry name" value="SDR_fam"/>
</dbReference>
<keyword evidence="1" id="KW-0560">Oxidoreductase</keyword>
<dbReference type="EMBL" id="CDPU01000001">
    <property type="protein sequence ID" value="CEO43973.1"/>
    <property type="molecule type" value="Genomic_DNA"/>
</dbReference>
<evidence type="ECO:0008006" key="3">
    <source>
        <dbReference type="Google" id="ProtNLM"/>
    </source>
</evidence>
<dbReference type="Gene3D" id="3.40.50.720">
    <property type="entry name" value="NAD(P)-binding Rossmann-like Domain"/>
    <property type="match status" value="1"/>
</dbReference>